<comment type="domain">
    <text evidence="7">The PPIase activity resides only in the second parvulin domain. The N-terminal region and the C-terminal tail are necessary and sufficient for the chaperone activity of SurA. The PPIase activity is dispensable for SurA to function as a chaperone. The N-terminal region and the C-terminal tail are also required for porin recognition.</text>
</comment>
<keyword evidence="6 7" id="KW-0413">Isomerase</keyword>
<dbReference type="GO" id="GO:0030288">
    <property type="term" value="C:outer membrane-bounded periplasmic space"/>
    <property type="evidence" value="ECO:0007669"/>
    <property type="project" value="InterPro"/>
</dbReference>
<name>A0A377SYH4_9NEIS</name>
<dbReference type="InterPro" id="IPR046357">
    <property type="entry name" value="PPIase_dom_sf"/>
</dbReference>
<dbReference type="EMBL" id="SMBT01000004">
    <property type="protein sequence ID" value="TCU87876.1"/>
    <property type="molecule type" value="Genomic_DNA"/>
</dbReference>
<protein>
    <recommendedName>
        <fullName evidence="7">Chaperone SurA</fullName>
    </recommendedName>
    <alternativeName>
        <fullName evidence="7">Peptidyl-prolyl cis-trans isomerase SurA</fullName>
        <shortName evidence="7">PPIase SurA</shortName>
        <ecNumber evidence="7">5.2.1.8</ecNumber>
    </alternativeName>
    <alternativeName>
        <fullName evidence="7">Rotamase SurA</fullName>
    </alternativeName>
</protein>
<gene>
    <name evidence="7 9" type="primary">surA</name>
    <name evidence="10" type="ORF">EV682_10441</name>
    <name evidence="9" type="ORF">NCTC11159_03948</name>
</gene>
<dbReference type="GO" id="GO:0051082">
    <property type="term" value="F:unfolded protein binding"/>
    <property type="evidence" value="ECO:0007669"/>
    <property type="project" value="UniProtKB-UniRule"/>
</dbReference>
<feature type="chain" id="PRO_5017089286" description="Chaperone SurA" evidence="7">
    <location>
        <begin position="25"/>
        <end position="430"/>
    </location>
</feature>
<dbReference type="GO" id="GO:0043165">
    <property type="term" value="P:Gram-negative-bacterium-type cell outer membrane assembly"/>
    <property type="evidence" value="ECO:0007669"/>
    <property type="project" value="InterPro"/>
</dbReference>
<dbReference type="InterPro" id="IPR050280">
    <property type="entry name" value="OMP_Chaperone_SurA"/>
</dbReference>
<dbReference type="PANTHER" id="PTHR47637:SF1">
    <property type="entry name" value="CHAPERONE SURA"/>
    <property type="match status" value="1"/>
</dbReference>
<accession>A0A377SYH4</accession>
<dbReference type="Proteomes" id="UP000255108">
    <property type="component" value="Unassembled WGS sequence"/>
</dbReference>
<evidence type="ECO:0000256" key="3">
    <source>
        <dbReference type="ARBA" id="ARBA00022764"/>
    </source>
</evidence>
<dbReference type="EMBL" id="UGHR01000004">
    <property type="protein sequence ID" value="STR45376.1"/>
    <property type="molecule type" value="Genomic_DNA"/>
</dbReference>
<dbReference type="GO" id="GO:0042277">
    <property type="term" value="F:peptide binding"/>
    <property type="evidence" value="ECO:0007669"/>
    <property type="project" value="InterPro"/>
</dbReference>
<sequence length="430" mass="48709" precursor="true">MKLRHISRALALVALIGTSQLASASVETIDRIVAVVNKSVVTQQELDARISSVQKNMESQRITLPPAAVLKQQVLDRMILELVQVQYADQMGIRVDDSQLERAIGRMAEQNKMSLPQFRETLAKQGMSWKSFREDIRREITLTRLKEREIDNRIVISDSEIDEYIKLNTGKEQQEFRLAHILIPLPENASPEQITAKRTRALAAIEEIKSGKDFASIAAVYSSAPDATSGGSLGWRAAGSLPPAFTQLLEKLNPGEITDLVRSPGGFHIVKLLEKRSQEQKTVVEQTHARHILIRTNELVSEGDARQRLNQLADRLKNGSKFEELARLYSDDGSASKGGDLGWLTPGETVPEFETAMNALKPGEISQVIQSPFGLHIIQVLERRSKDMTKERERFRVRNELKQRKSEEQFEDWLRQQRDRAFVELRLKDE</sequence>
<evidence type="ECO:0000256" key="7">
    <source>
        <dbReference type="HAMAP-Rule" id="MF_01183"/>
    </source>
</evidence>
<dbReference type="InterPro" id="IPR015391">
    <property type="entry name" value="SurA_N"/>
</dbReference>
<proteinExistence type="inferred from homology"/>
<feature type="domain" description="PpiC" evidence="8">
    <location>
        <begin position="284"/>
        <end position="382"/>
    </location>
</feature>
<evidence type="ECO:0000313" key="11">
    <source>
        <dbReference type="Proteomes" id="UP000255108"/>
    </source>
</evidence>
<dbReference type="GO" id="GO:0003755">
    <property type="term" value="F:peptidyl-prolyl cis-trans isomerase activity"/>
    <property type="evidence" value="ECO:0007669"/>
    <property type="project" value="UniProtKB-UniRule"/>
</dbReference>
<dbReference type="InterPro" id="IPR023058">
    <property type="entry name" value="PPIase_PpiC_CS"/>
</dbReference>
<dbReference type="Pfam" id="PF09312">
    <property type="entry name" value="SurA_N"/>
    <property type="match status" value="1"/>
</dbReference>
<keyword evidence="4 7" id="KW-0697">Rotamase</keyword>
<comment type="subcellular location">
    <subcellularLocation>
        <location evidence="7">Periplasm</location>
    </subcellularLocation>
    <text evidence="7">Is capable of associating with the outer membrane.</text>
</comment>
<dbReference type="InterPro" id="IPR000297">
    <property type="entry name" value="PPIase_PpiC"/>
</dbReference>
<keyword evidence="1 7" id="KW-0732">Signal</keyword>
<dbReference type="Gene3D" id="3.10.50.40">
    <property type="match status" value="2"/>
</dbReference>
<evidence type="ECO:0000256" key="2">
    <source>
        <dbReference type="ARBA" id="ARBA00022737"/>
    </source>
</evidence>
<keyword evidence="12" id="KW-1185">Reference proteome</keyword>
<dbReference type="RefSeq" id="WP_115229320.1">
    <property type="nucleotide sequence ID" value="NZ_CAWOLO010000004.1"/>
</dbReference>
<keyword evidence="2 7" id="KW-0677">Repeat</keyword>
<dbReference type="PROSITE" id="PS50198">
    <property type="entry name" value="PPIC_PPIASE_2"/>
    <property type="match status" value="2"/>
</dbReference>
<dbReference type="Proteomes" id="UP000295794">
    <property type="component" value="Unassembled WGS sequence"/>
</dbReference>
<dbReference type="EC" id="5.2.1.8" evidence="7"/>
<reference evidence="10 12" key="2">
    <citation type="submission" date="2019-03" db="EMBL/GenBank/DDBJ databases">
        <title>Genomic Encyclopedia of Type Strains, Phase IV (KMG-IV): sequencing the most valuable type-strain genomes for metagenomic binning, comparative biology and taxonomic classification.</title>
        <authorList>
            <person name="Goeker M."/>
        </authorList>
    </citation>
    <scope>NUCLEOTIDE SEQUENCE [LARGE SCALE GENOMIC DNA]</scope>
    <source>
        <strain evidence="10 12">DSM 3764</strain>
    </source>
</reference>
<dbReference type="OrthoDB" id="14196at2"/>
<feature type="domain" description="PpiC" evidence="8">
    <location>
        <begin position="173"/>
        <end position="274"/>
    </location>
</feature>
<dbReference type="SUPFAM" id="SSF109998">
    <property type="entry name" value="Triger factor/SurA peptide-binding domain-like"/>
    <property type="match status" value="1"/>
</dbReference>
<dbReference type="PANTHER" id="PTHR47637">
    <property type="entry name" value="CHAPERONE SURA"/>
    <property type="match status" value="1"/>
</dbReference>
<organism evidence="9 11">
    <name type="scientific">Iodobacter fluviatilis</name>
    <dbReference type="NCBI Taxonomy" id="537"/>
    <lineage>
        <taxon>Bacteria</taxon>
        <taxon>Pseudomonadati</taxon>
        <taxon>Pseudomonadota</taxon>
        <taxon>Betaproteobacteria</taxon>
        <taxon>Neisseriales</taxon>
        <taxon>Chitinibacteraceae</taxon>
        <taxon>Iodobacter</taxon>
    </lineage>
</organism>
<evidence type="ECO:0000256" key="4">
    <source>
        <dbReference type="ARBA" id="ARBA00023110"/>
    </source>
</evidence>
<dbReference type="GO" id="GO:0006457">
    <property type="term" value="P:protein folding"/>
    <property type="evidence" value="ECO:0007669"/>
    <property type="project" value="UniProtKB-UniRule"/>
</dbReference>
<dbReference type="PROSITE" id="PS01096">
    <property type="entry name" value="PPIC_PPIASE_1"/>
    <property type="match status" value="1"/>
</dbReference>
<reference evidence="9 11" key="1">
    <citation type="submission" date="2018-06" db="EMBL/GenBank/DDBJ databases">
        <authorList>
            <consortium name="Pathogen Informatics"/>
            <person name="Doyle S."/>
        </authorList>
    </citation>
    <scope>NUCLEOTIDE SEQUENCE [LARGE SCALE GENOMIC DNA]</scope>
    <source>
        <strain evidence="9 11">NCTC11159</strain>
    </source>
</reference>
<comment type="catalytic activity">
    <reaction evidence="7">
        <text>[protein]-peptidylproline (omega=180) = [protein]-peptidylproline (omega=0)</text>
        <dbReference type="Rhea" id="RHEA:16237"/>
        <dbReference type="Rhea" id="RHEA-COMP:10747"/>
        <dbReference type="Rhea" id="RHEA-COMP:10748"/>
        <dbReference type="ChEBI" id="CHEBI:83833"/>
        <dbReference type="ChEBI" id="CHEBI:83834"/>
        <dbReference type="EC" id="5.2.1.8"/>
    </reaction>
</comment>
<evidence type="ECO:0000256" key="1">
    <source>
        <dbReference type="ARBA" id="ARBA00022729"/>
    </source>
</evidence>
<evidence type="ECO:0000313" key="10">
    <source>
        <dbReference type="EMBL" id="TCU87876.1"/>
    </source>
</evidence>
<keyword evidence="3 7" id="KW-0574">Periplasm</keyword>
<dbReference type="AlphaFoldDB" id="A0A377SYH4"/>
<dbReference type="InterPro" id="IPR027304">
    <property type="entry name" value="Trigger_fact/SurA_dom_sf"/>
</dbReference>
<dbReference type="SUPFAM" id="SSF54534">
    <property type="entry name" value="FKBP-like"/>
    <property type="match status" value="2"/>
</dbReference>
<dbReference type="Pfam" id="PF13616">
    <property type="entry name" value="Rotamase_3"/>
    <property type="match status" value="1"/>
</dbReference>
<dbReference type="HAMAP" id="MF_01183">
    <property type="entry name" value="Chaperone_SurA"/>
    <property type="match status" value="1"/>
</dbReference>
<evidence type="ECO:0000313" key="12">
    <source>
        <dbReference type="Proteomes" id="UP000295794"/>
    </source>
</evidence>
<evidence type="ECO:0000313" key="9">
    <source>
        <dbReference type="EMBL" id="STR45376.1"/>
    </source>
</evidence>
<keyword evidence="5 7" id="KW-0143">Chaperone</keyword>
<evidence type="ECO:0000256" key="5">
    <source>
        <dbReference type="ARBA" id="ARBA00023186"/>
    </source>
</evidence>
<dbReference type="Pfam" id="PF00639">
    <property type="entry name" value="Rotamase"/>
    <property type="match status" value="1"/>
</dbReference>
<dbReference type="GO" id="GO:0050821">
    <property type="term" value="P:protein stabilization"/>
    <property type="evidence" value="ECO:0007669"/>
    <property type="project" value="InterPro"/>
</dbReference>
<evidence type="ECO:0000256" key="6">
    <source>
        <dbReference type="ARBA" id="ARBA00023235"/>
    </source>
</evidence>
<dbReference type="InterPro" id="IPR023034">
    <property type="entry name" value="PPIase_SurA"/>
</dbReference>
<evidence type="ECO:0000259" key="8">
    <source>
        <dbReference type="PROSITE" id="PS50198"/>
    </source>
</evidence>
<feature type="signal peptide" evidence="7">
    <location>
        <begin position="1"/>
        <end position="24"/>
    </location>
</feature>
<dbReference type="Gene3D" id="1.10.4030.10">
    <property type="entry name" value="Porin chaperone SurA, peptide-binding domain"/>
    <property type="match status" value="1"/>
</dbReference>
<comment type="function">
    <text evidence="7">Chaperone involved in the correct folding and assembly of outer membrane proteins. Recognizes specific patterns of aromatic residues and the orientation of their side chains, which are found more frequently in integral outer membrane proteins. May act in both early periplasmic and late outer membrane-associated steps of protein maturation.</text>
</comment>